<dbReference type="AlphaFoldDB" id="A0A022KYL5"/>
<evidence type="ECO:0000256" key="1">
    <source>
        <dbReference type="SAM" id="Phobius"/>
    </source>
</evidence>
<evidence type="ECO:0000313" key="3">
    <source>
        <dbReference type="Proteomes" id="UP000019754"/>
    </source>
</evidence>
<protein>
    <submittedName>
        <fullName evidence="2">Sodium:proton antiporter</fullName>
    </submittedName>
</protein>
<feature type="transmembrane region" description="Helical" evidence="1">
    <location>
        <begin position="135"/>
        <end position="156"/>
    </location>
</feature>
<dbReference type="HOGENOM" id="CLU_087620_2_0_11"/>
<dbReference type="Proteomes" id="UP000019754">
    <property type="component" value="Unassembled WGS sequence"/>
</dbReference>
<feature type="transmembrane region" description="Helical" evidence="1">
    <location>
        <begin position="68"/>
        <end position="89"/>
    </location>
</feature>
<evidence type="ECO:0000313" key="2">
    <source>
        <dbReference type="EMBL" id="EYT49609.1"/>
    </source>
</evidence>
<comment type="caution">
    <text evidence="2">The sequence shown here is derived from an EMBL/GenBank/DDBJ whole genome shotgun (WGS) entry which is preliminary data.</text>
</comment>
<keyword evidence="1" id="KW-0812">Transmembrane</keyword>
<keyword evidence="1" id="KW-0472">Membrane</keyword>
<dbReference type="InterPro" id="IPR046291">
    <property type="entry name" value="DUF6328"/>
</dbReference>
<name>A0A022KYL5_9MICO</name>
<feature type="transmembrane region" description="Helical" evidence="1">
    <location>
        <begin position="109"/>
        <end position="129"/>
    </location>
</feature>
<sequence>MEDPSDPRVIGAGYQRHEPRAARLDRNWNELLQEIRVLQTGSQILAAFLIVLPFQARFDELDAVQTGWYLGLVALSLVIVGLLLTPVAVHRHLFRQRVKDEMVAVANRILRVVLALVGVLFSGVAIFIVDVVLNRPAAIVGGVAMGALMVVLLVVVPRRIGRGTLEDADARTRD</sequence>
<reference evidence="2 3" key="1">
    <citation type="journal article" date="2013" name="Genome Announc.">
        <title>Draft genome sequence of an Actinobacterium, Brachybacterium muris strain UCD-AY4.</title>
        <authorList>
            <person name="Lo J.R."/>
            <person name="Lang J.M."/>
            <person name="Darling A.E."/>
            <person name="Eisen J.A."/>
            <person name="Coil D.A."/>
        </authorList>
    </citation>
    <scope>NUCLEOTIDE SEQUENCE [LARGE SCALE GENOMIC DNA]</scope>
    <source>
        <strain evidence="2 3">UCD-AY4</strain>
    </source>
</reference>
<dbReference type="STRING" id="1249481.D641_0107175"/>
<gene>
    <name evidence="2" type="ORF">D641_0107175</name>
</gene>
<proteinExistence type="predicted"/>
<dbReference type="Pfam" id="PF19853">
    <property type="entry name" value="DUF6328"/>
    <property type="match status" value="1"/>
</dbReference>
<accession>A0A022KYL5</accession>
<organism evidence="2 3">
    <name type="scientific">Brachybacterium muris UCD-AY4</name>
    <dbReference type="NCBI Taxonomy" id="1249481"/>
    <lineage>
        <taxon>Bacteria</taxon>
        <taxon>Bacillati</taxon>
        <taxon>Actinomycetota</taxon>
        <taxon>Actinomycetes</taxon>
        <taxon>Micrococcales</taxon>
        <taxon>Dermabacteraceae</taxon>
        <taxon>Brachybacterium</taxon>
    </lineage>
</organism>
<dbReference type="EMBL" id="AORC01000008">
    <property type="protein sequence ID" value="EYT49609.1"/>
    <property type="molecule type" value="Genomic_DNA"/>
</dbReference>
<keyword evidence="1" id="KW-1133">Transmembrane helix</keyword>
<keyword evidence="3" id="KW-1185">Reference proteome</keyword>